<dbReference type="KEGG" id="wse:WALSEDRAFT_60877"/>
<reference evidence="1 2" key="1">
    <citation type="journal article" date="2012" name="Fungal Genet. Biol.">
        <title>The genome of the xerotolerant mold Wallemia sebi reveals adaptations to osmotic stress and suggests cryptic sexual reproduction.</title>
        <authorList>
            <person name="Padamsee M."/>
            <person name="Kumar T.K.A."/>
            <person name="Riley R."/>
            <person name="Binder M."/>
            <person name="Boyd A."/>
            <person name="Calvo A.M."/>
            <person name="Furukawa K."/>
            <person name="Hesse C."/>
            <person name="Hohmann S."/>
            <person name="James T.Y."/>
            <person name="LaButti K."/>
            <person name="Lapidus A."/>
            <person name="Lindquist E."/>
            <person name="Lucas S."/>
            <person name="Miller K."/>
            <person name="Shantappa S."/>
            <person name="Grigoriev I.V."/>
            <person name="Hibbett D.S."/>
            <person name="McLaughlin D.J."/>
            <person name="Spatafora J.W."/>
            <person name="Aime M.C."/>
        </authorList>
    </citation>
    <scope>NUCLEOTIDE SEQUENCE [LARGE SCALE GENOMIC DNA]</scope>
    <source>
        <strain evidence="2">ATCC MYA-4683 / CBS 633.66</strain>
    </source>
</reference>
<accession>I4Y9F4</accession>
<sequence length="65" mass="7060">MTTVVSISQQSILLSAGLKFSVLVLPSALPLRTYSNTTFTLHTLTAPKTPGPHILKYSSYLCTSY</sequence>
<evidence type="ECO:0000313" key="2">
    <source>
        <dbReference type="Proteomes" id="UP000005242"/>
    </source>
</evidence>
<organism evidence="1 2">
    <name type="scientific">Wallemia mellicola (strain ATCC MYA-4683 / CBS 633.66)</name>
    <name type="common">Wallemia sebi (CBS 633.66)</name>
    <dbReference type="NCBI Taxonomy" id="671144"/>
    <lineage>
        <taxon>Eukaryota</taxon>
        <taxon>Fungi</taxon>
        <taxon>Dikarya</taxon>
        <taxon>Basidiomycota</taxon>
        <taxon>Wallemiomycotina</taxon>
        <taxon>Wallemiomycetes</taxon>
        <taxon>Wallemiales</taxon>
        <taxon>Wallemiaceae</taxon>
        <taxon>Wallemia</taxon>
    </lineage>
</organism>
<dbReference type="EMBL" id="JH668238">
    <property type="protein sequence ID" value="EIM20596.1"/>
    <property type="molecule type" value="Genomic_DNA"/>
</dbReference>
<dbReference type="HOGENOM" id="CLU_2851431_0_0_1"/>
<dbReference type="GeneID" id="18474221"/>
<dbReference type="Proteomes" id="UP000005242">
    <property type="component" value="Unassembled WGS sequence"/>
</dbReference>
<evidence type="ECO:0000313" key="1">
    <source>
        <dbReference type="EMBL" id="EIM20596.1"/>
    </source>
</evidence>
<name>I4Y9F4_WALMC</name>
<keyword evidence="2" id="KW-1185">Reference proteome</keyword>
<proteinExistence type="predicted"/>
<gene>
    <name evidence="1" type="ORF">WALSEDRAFT_60877</name>
</gene>
<dbReference type="AlphaFoldDB" id="I4Y9F4"/>
<dbReference type="InParanoid" id="I4Y9F4"/>
<protein>
    <submittedName>
        <fullName evidence="1">Uncharacterized protein</fullName>
    </submittedName>
</protein>
<dbReference type="RefSeq" id="XP_006959385.1">
    <property type="nucleotide sequence ID" value="XM_006959323.1"/>
</dbReference>